<dbReference type="EMBL" id="POUA01000198">
    <property type="protein sequence ID" value="PZG39840.1"/>
    <property type="molecule type" value="Genomic_DNA"/>
</dbReference>
<name>A0A2W2GR07_9ACTN</name>
<comment type="caution">
    <text evidence="2">The sequence shown here is derived from an EMBL/GenBank/DDBJ whole genome shotgun (WGS) entry which is preliminary data.</text>
</comment>
<protein>
    <submittedName>
        <fullName evidence="2">Uncharacterized protein</fullName>
    </submittedName>
</protein>
<accession>A0A2W2GR07</accession>
<dbReference type="AlphaFoldDB" id="A0A2W2GR07"/>
<proteinExistence type="predicted"/>
<dbReference type="RefSeq" id="WP_111169530.1">
    <property type="nucleotide sequence ID" value="NZ_POUA01000198.1"/>
</dbReference>
<evidence type="ECO:0000256" key="1">
    <source>
        <dbReference type="SAM" id="SignalP"/>
    </source>
</evidence>
<gene>
    <name evidence="2" type="ORF">C1I98_23120</name>
</gene>
<dbReference type="Proteomes" id="UP000248544">
    <property type="component" value="Unassembled WGS sequence"/>
</dbReference>
<keyword evidence="3" id="KW-1185">Reference proteome</keyword>
<evidence type="ECO:0000313" key="2">
    <source>
        <dbReference type="EMBL" id="PZG39840.1"/>
    </source>
</evidence>
<feature type="signal peptide" evidence="1">
    <location>
        <begin position="1"/>
        <end position="34"/>
    </location>
</feature>
<feature type="chain" id="PRO_5039258514" evidence="1">
    <location>
        <begin position="35"/>
        <end position="128"/>
    </location>
</feature>
<reference evidence="2 3" key="1">
    <citation type="submission" date="2018-01" db="EMBL/GenBank/DDBJ databases">
        <title>Draft genome sequence of Sphaerisporangium sp. 7K107.</title>
        <authorList>
            <person name="Sahin N."/>
            <person name="Saygin H."/>
            <person name="Ay H."/>
        </authorList>
    </citation>
    <scope>NUCLEOTIDE SEQUENCE [LARGE SCALE GENOMIC DNA]</scope>
    <source>
        <strain evidence="2 3">7K107</strain>
    </source>
</reference>
<evidence type="ECO:0000313" key="3">
    <source>
        <dbReference type="Proteomes" id="UP000248544"/>
    </source>
</evidence>
<organism evidence="2 3">
    <name type="scientific">Spongiactinospora gelatinilytica</name>
    <dbReference type="NCBI Taxonomy" id="2666298"/>
    <lineage>
        <taxon>Bacteria</taxon>
        <taxon>Bacillati</taxon>
        <taxon>Actinomycetota</taxon>
        <taxon>Actinomycetes</taxon>
        <taxon>Streptosporangiales</taxon>
        <taxon>Streptosporangiaceae</taxon>
        <taxon>Spongiactinospora</taxon>
    </lineage>
</organism>
<sequence length="128" mass="12794">MSLVSRLKKQPTTIALIAALTATCLVGPAQPATAGAGAASIPVAAPARAAAPAHSTTELVGGVLFGVGPVAEEVDATVELPPGISPADYERAVSSFVDGSSCWRCSWDRCGTLSSPSRAGRASSPFVT</sequence>
<keyword evidence="1" id="KW-0732">Signal</keyword>